<keyword evidence="2" id="KW-1185">Reference proteome</keyword>
<accession>A0AAN7ZVL8</accession>
<comment type="caution">
    <text evidence="1">The sequence shown here is derived from an EMBL/GenBank/DDBJ whole genome shotgun (WGS) entry which is preliminary data.</text>
</comment>
<reference evidence="1 2" key="1">
    <citation type="journal article" date="2023" name="Genes (Basel)">
        <title>Chromosome-Level Genome Assembly and Circadian Gene Repertoire of the Patagonia Blennie Eleginops maclovinus-The Closest Ancestral Proxy of Antarctic Cryonotothenioids.</title>
        <authorList>
            <person name="Cheng C.C."/>
            <person name="Rivera-Colon A.G."/>
            <person name="Minhas B.F."/>
            <person name="Wilson L."/>
            <person name="Rayamajhi N."/>
            <person name="Vargas-Chacoff L."/>
            <person name="Catchen J.M."/>
        </authorList>
    </citation>
    <scope>NUCLEOTIDE SEQUENCE [LARGE SCALE GENOMIC DNA]</scope>
    <source>
        <strain evidence="1">JMC-PN-2008</strain>
    </source>
</reference>
<name>A0AAN7ZVL8_ELEMC</name>
<sequence length="73" mass="8194">MAVRKRKSGGEERCLSLLTTRRVSQGRGLTSCQTAKRPQLSQRVFGGWDGYKCERTHWDAKAMPKKKSGSIPV</sequence>
<dbReference type="EMBL" id="JAUZQC010000025">
    <property type="protein sequence ID" value="KAK5848561.1"/>
    <property type="molecule type" value="Genomic_DNA"/>
</dbReference>
<dbReference type="AlphaFoldDB" id="A0AAN7ZVL8"/>
<dbReference type="Proteomes" id="UP001346869">
    <property type="component" value="Unassembled WGS sequence"/>
</dbReference>
<protein>
    <submittedName>
        <fullName evidence="1">Uncharacterized protein</fullName>
    </submittedName>
</protein>
<evidence type="ECO:0000313" key="1">
    <source>
        <dbReference type="EMBL" id="KAK5848561.1"/>
    </source>
</evidence>
<gene>
    <name evidence="1" type="ORF">PBY51_006163</name>
</gene>
<proteinExistence type="predicted"/>
<organism evidence="1 2">
    <name type="scientific">Eleginops maclovinus</name>
    <name type="common">Patagonian blennie</name>
    <name type="synonym">Eleginus maclovinus</name>
    <dbReference type="NCBI Taxonomy" id="56733"/>
    <lineage>
        <taxon>Eukaryota</taxon>
        <taxon>Metazoa</taxon>
        <taxon>Chordata</taxon>
        <taxon>Craniata</taxon>
        <taxon>Vertebrata</taxon>
        <taxon>Euteleostomi</taxon>
        <taxon>Actinopterygii</taxon>
        <taxon>Neopterygii</taxon>
        <taxon>Teleostei</taxon>
        <taxon>Neoteleostei</taxon>
        <taxon>Acanthomorphata</taxon>
        <taxon>Eupercaria</taxon>
        <taxon>Perciformes</taxon>
        <taxon>Notothenioidei</taxon>
        <taxon>Eleginopidae</taxon>
        <taxon>Eleginops</taxon>
    </lineage>
</organism>
<reference evidence="1 2" key="2">
    <citation type="journal article" date="2023" name="Mol. Biol. Evol.">
        <title>Genomics of Secondarily Temperate Adaptation in the Only Non-Antarctic Icefish.</title>
        <authorList>
            <person name="Rivera-Colon A.G."/>
            <person name="Rayamajhi N."/>
            <person name="Minhas B.F."/>
            <person name="Madrigal G."/>
            <person name="Bilyk K.T."/>
            <person name="Yoon V."/>
            <person name="Hune M."/>
            <person name="Gregory S."/>
            <person name="Cheng C.H.C."/>
            <person name="Catchen J.M."/>
        </authorList>
    </citation>
    <scope>NUCLEOTIDE SEQUENCE [LARGE SCALE GENOMIC DNA]</scope>
    <source>
        <strain evidence="1">JMC-PN-2008</strain>
    </source>
</reference>
<evidence type="ECO:0000313" key="2">
    <source>
        <dbReference type="Proteomes" id="UP001346869"/>
    </source>
</evidence>